<feature type="chain" id="PRO_5032894253" evidence="2">
    <location>
        <begin position="20"/>
        <end position="224"/>
    </location>
</feature>
<evidence type="ECO:0000313" key="3">
    <source>
        <dbReference type="EMBL" id="QOY91257.1"/>
    </source>
</evidence>
<dbReference type="Proteomes" id="UP000593892">
    <property type="component" value="Chromosome"/>
</dbReference>
<keyword evidence="4" id="KW-1185">Reference proteome</keyword>
<sequence length="224" mass="24669">MHLRLAVVGLFSLAVGTWAQSGPQPFVIPEIKVRYLCEKTGRYWVSYGKNSKDRHYCWDGTHYSRAEGGVPAFVLDYWAQKEQERGQIRREIDERGGELRAQVAANQARLDADRRAMGLPTHEEIRRNPELARSVRMRPGPTGASPGVESSSRPKAQPVELALFDGLTAGIDRGEVVKRLGEPHGQIGNLGSDGDEESLTYLLAGGGQARLRLKGGKVVTLKLP</sequence>
<feature type="region of interest" description="Disordered" evidence="1">
    <location>
        <begin position="132"/>
        <end position="155"/>
    </location>
</feature>
<reference evidence="3 4" key="1">
    <citation type="submission" date="2020-10" db="EMBL/GenBank/DDBJ databases">
        <title>Complete genome sequence of Paludibaculum fermentans P105T, a facultatively anaerobic acidobacterium capable of dissimilatory Fe(III) reduction.</title>
        <authorList>
            <person name="Dedysh S.N."/>
            <person name="Beletsky A.V."/>
            <person name="Kulichevskaya I.S."/>
            <person name="Mardanov A.V."/>
            <person name="Ravin N.V."/>
        </authorList>
    </citation>
    <scope>NUCLEOTIDE SEQUENCE [LARGE SCALE GENOMIC DNA]</scope>
    <source>
        <strain evidence="3 4">P105</strain>
    </source>
</reference>
<accession>A0A7S7NWW2</accession>
<dbReference type="KEGG" id="pfer:IRI77_15300"/>
<protein>
    <submittedName>
        <fullName evidence="3">Uncharacterized protein</fullName>
    </submittedName>
</protein>
<dbReference type="EMBL" id="CP063849">
    <property type="protein sequence ID" value="QOY91257.1"/>
    <property type="molecule type" value="Genomic_DNA"/>
</dbReference>
<proteinExistence type="predicted"/>
<evidence type="ECO:0000256" key="2">
    <source>
        <dbReference type="SAM" id="SignalP"/>
    </source>
</evidence>
<name>A0A7S7NWW2_PALFE</name>
<gene>
    <name evidence="3" type="ORF">IRI77_15300</name>
</gene>
<evidence type="ECO:0000313" key="4">
    <source>
        <dbReference type="Proteomes" id="UP000593892"/>
    </source>
</evidence>
<organism evidence="3 4">
    <name type="scientific">Paludibaculum fermentans</name>
    <dbReference type="NCBI Taxonomy" id="1473598"/>
    <lineage>
        <taxon>Bacteria</taxon>
        <taxon>Pseudomonadati</taxon>
        <taxon>Acidobacteriota</taxon>
        <taxon>Terriglobia</taxon>
        <taxon>Bryobacterales</taxon>
        <taxon>Bryobacteraceae</taxon>
        <taxon>Paludibaculum</taxon>
    </lineage>
</organism>
<evidence type="ECO:0000256" key="1">
    <source>
        <dbReference type="SAM" id="MobiDB-lite"/>
    </source>
</evidence>
<dbReference type="RefSeq" id="WP_194452911.1">
    <property type="nucleotide sequence ID" value="NZ_CP063849.1"/>
</dbReference>
<dbReference type="AlphaFoldDB" id="A0A7S7NWW2"/>
<keyword evidence="2" id="KW-0732">Signal</keyword>
<feature type="signal peptide" evidence="2">
    <location>
        <begin position="1"/>
        <end position="19"/>
    </location>
</feature>